<sequence>MKKVFALAVALVVATVYCQSPSDYTLLLYRDSSFEDFIGLLSFNSTDRCYALCLDNDDPARFVWNVDEQEAQFVFFEGPGCKGASITGTKLGGNQFAVVATGLKMNSFVLTTTGYSTPTRGIIRTCEEKSDLVYKPFNDTTAWM</sequence>
<evidence type="ECO:0000313" key="2">
    <source>
        <dbReference type="EMBL" id="KAG7385522.1"/>
    </source>
</evidence>
<evidence type="ECO:0000256" key="1">
    <source>
        <dbReference type="SAM" id="SignalP"/>
    </source>
</evidence>
<name>A0A8T1VVL0_9STRA</name>
<reference evidence="2" key="1">
    <citation type="submission" date="2021-02" db="EMBL/GenBank/DDBJ databases">
        <authorList>
            <person name="Palmer J.M."/>
        </authorList>
    </citation>
    <scope>NUCLEOTIDE SEQUENCE</scope>
    <source>
        <strain evidence="2">SCRP23</strain>
    </source>
</reference>
<dbReference type="AlphaFoldDB" id="A0A8T1VVL0"/>
<gene>
    <name evidence="2" type="ORF">PHYBOEH_009004</name>
</gene>
<dbReference type="Proteomes" id="UP000693981">
    <property type="component" value="Unassembled WGS sequence"/>
</dbReference>
<protein>
    <submittedName>
        <fullName evidence="2">Uncharacterized protein</fullName>
    </submittedName>
</protein>
<dbReference type="OrthoDB" id="104956at2759"/>
<comment type="caution">
    <text evidence="2">The sequence shown here is derived from an EMBL/GenBank/DDBJ whole genome shotgun (WGS) entry which is preliminary data.</text>
</comment>
<keyword evidence="1" id="KW-0732">Signal</keyword>
<dbReference type="EMBL" id="JAGDFL010000547">
    <property type="protein sequence ID" value="KAG7385522.1"/>
    <property type="molecule type" value="Genomic_DNA"/>
</dbReference>
<evidence type="ECO:0000313" key="3">
    <source>
        <dbReference type="Proteomes" id="UP000693981"/>
    </source>
</evidence>
<feature type="signal peptide" evidence="1">
    <location>
        <begin position="1"/>
        <end position="18"/>
    </location>
</feature>
<feature type="chain" id="PRO_5035712734" evidence="1">
    <location>
        <begin position="19"/>
        <end position="144"/>
    </location>
</feature>
<keyword evidence="3" id="KW-1185">Reference proteome</keyword>
<organism evidence="2 3">
    <name type="scientific">Phytophthora boehmeriae</name>
    <dbReference type="NCBI Taxonomy" id="109152"/>
    <lineage>
        <taxon>Eukaryota</taxon>
        <taxon>Sar</taxon>
        <taxon>Stramenopiles</taxon>
        <taxon>Oomycota</taxon>
        <taxon>Peronosporomycetes</taxon>
        <taxon>Peronosporales</taxon>
        <taxon>Peronosporaceae</taxon>
        <taxon>Phytophthora</taxon>
    </lineage>
</organism>
<accession>A0A8T1VVL0</accession>
<proteinExistence type="predicted"/>